<feature type="compositionally biased region" description="Basic and acidic residues" evidence="1">
    <location>
        <begin position="339"/>
        <end position="353"/>
    </location>
</feature>
<organism evidence="4 5">
    <name type="scientific">Paxillus involutus ATCC 200175</name>
    <dbReference type="NCBI Taxonomy" id="664439"/>
    <lineage>
        <taxon>Eukaryota</taxon>
        <taxon>Fungi</taxon>
        <taxon>Dikarya</taxon>
        <taxon>Basidiomycota</taxon>
        <taxon>Agaricomycotina</taxon>
        <taxon>Agaricomycetes</taxon>
        <taxon>Agaricomycetidae</taxon>
        <taxon>Boletales</taxon>
        <taxon>Paxilineae</taxon>
        <taxon>Paxillaceae</taxon>
        <taxon>Paxillus</taxon>
    </lineage>
</organism>
<evidence type="ECO:0000313" key="5">
    <source>
        <dbReference type="Proteomes" id="UP000053647"/>
    </source>
</evidence>
<feature type="transmembrane region" description="Helical" evidence="2">
    <location>
        <begin position="197"/>
        <end position="227"/>
    </location>
</feature>
<evidence type="ECO:0000313" key="4">
    <source>
        <dbReference type="EMBL" id="KIJ11349.1"/>
    </source>
</evidence>
<name>A0A0C9SSL2_PAXIN</name>
<proteinExistence type="predicted"/>
<dbReference type="Proteomes" id="UP000053647">
    <property type="component" value="Unassembled WGS sequence"/>
</dbReference>
<feature type="region of interest" description="Disordered" evidence="1">
    <location>
        <begin position="320"/>
        <end position="359"/>
    </location>
</feature>
<feature type="region of interest" description="Disordered" evidence="1">
    <location>
        <begin position="268"/>
        <end position="298"/>
    </location>
</feature>
<dbReference type="AlphaFoldDB" id="A0A0C9SSL2"/>
<accession>A0A0C9SSL2</accession>
<feature type="transmembrane region" description="Helical" evidence="2">
    <location>
        <begin position="92"/>
        <end position="110"/>
    </location>
</feature>
<sequence length="359" mass="40378">MGVAGDVTTVATVYGATLLGTCFASSLTGIVFVQCVLYFKLYPGDFAWTKFLVFAVWTLDMMHTILIVVALWQSLIINFDKPQDMDDIPPALGLSVAVTAAITFMVHCFFANRIRKLTKRWYIAAPLMFLAFLRLLAACVSTSEIIRLKRYSEFIKPYPSWIFTLGVTLSASVEFIITMTMIIFLRSRKTGFVSMNHIINALVLYTMETGGVTCLVTIASLICWLVMRHNLIFLAMHFAIAKLYANSLLATLNTRKRLRVDRMYSSERDHNGGLAAPLPSPSMSHFSQRILGPTPTQRNMQLNVNVETTVVSKIDERFMDDDEHDDIEATSPTETGTAYDKEERFKDLRDSSEKVSSLV</sequence>
<keyword evidence="2" id="KW-0472">Membrane</keyword>
<keyword evidence="2" id="KW-1133">Transmembrane helix</keyword>
<feature type="domain" description="DUF6534" evidence="3">
    <location>
        <begin position="171"/>
        <end position="257"/>
    </location>
</feature>
<reference evidence="4 5" key="1">
    <citation type="submission" date="2014-06" db="EMBL/GenBank/DDBJ databases">
        <authorList>
            <consortium name="DOE Joint Genome Institute"/>
            <person name="Kuo A."/>
            <person name="Kohler A."/>
            <person name="Nagy L.G."/>
            <person name="Floudas D."/>
            <person name="Copeland A."/>
            <person name="Barry K.W."/>
            <person name="Cichocki N."/>
            <person name="Veneault-Fourrey C."/>
            <person name="LaButti K."/>
            <person name="Lindquist E.A."/>
            <person name="Lipzen A."/>
            <person name="Lundell T."/>
            <person name="Morin E."/>
            <person name="Murat C."/>
            <person name="Sun H."/>
            <person name="Tunlid A."/>
            <person name="Henrissat B."/>
            <person name="Grigoriev I.V."/>
            <person name="Hibbett D.S."/>
            <person name="Martin F."/>
            <person name="Nordberg H.P."/>
            <person name="Cantor M.N."/>
            <person name="Hua S.X."/>
        </authorList>
    </citation>
    <scope>NUCLEOTIDE SEQUENCE [LARGE SCALE GENOMIC DNA]</scope>
    <source>
        <strain evidence="4 5">ATCC 200175</strain>
    </source>
</reference>
<dbReference type="OrthoDB" id="3206554at2759"/>
<keyword evidence="5" id="KW-1185">Reference proteome</keyword>
<dbReference type="PANTHER" id="PTHR40465">
    <property type="entry name" value="CHROMOSOME 1, WHOLE GENOME SHOTGUN SEQUENCE"/>
    <property type="match status" value="1"/>
</dbReference>
<feature type="transmembrane region" description="Helical" evidence="2">
    <location>
        <begin position="158"/>
        <end position="185"/>
    </location>
</feature>
<dbReference type="HOGENOM" id="CLU_046025_0_0_1"/>
<dbReference type="EMBL" id="KN819381">
    <property type="protein sequence ID" value="KIJ11349.1"/>
    <property type="molecule type" value="Genomic_DNA"/>
</dbReference>
<gene>
    <name evidence="4" type="ORF">PAXINDRAFT_15745</name>
</gene>
<feature type="transmembrane region" description="Helical" evidence="2">
    <location>
        <begin position="233"/>
        <end position="252"/>
    </location>
</feature>
<reference evidence="5" key="2">
    <citation type="submission" date="2015-01" db="EMBL/GenBank/DDBJ databases">
        <title>Evolutionary Origins and Diversification of the Mycorrhizal Mutualists.</title>
        <authorList>
            <consortium name="DOE Joint Genome Institute"/>
            <consortium name="Mycorrhizal Genomics Consortium"/>
            <person name="Kohler A."/>
            <person name="Kuo A."/>
            <person name="Nagy L.G."/>
            <person name="Floudas D."/>
            <person name="Copeland A."/>
            <person name="Barry K.W."/>
            <person name="Cichocki N."/>
            <person name="Veneault-Fourrey C."/>
            <person name="LaButti K."/>
            <person name="Lindquist E.A."/>
            <person name="Lipzen A."/>
            <person name="Lundell T."/>
            <person name="Morin E."/>
            <person name="Murat C."/>
            <person name="Riley R."/>
            <person name="Ohm R."/>
            <person name="Sun H."/>
            <person name="Tunlid A."/>
            <person name="Henrissat B."/>
            <person name="Grigoriev I.V."/>
            <person name="Hibbett D.S."/>
            <person name="Martin F."/>
        </authorList>
    </citation>
    <scope>NUCLEOTIDE SEQUENCE [LARGE SCALE GENOMIC DNA]</scope>
    <source>
        <strain evidence="5">ATCC 200175</strain>
    </source>
</reference>
<keyword evidence="2" id="KW-0812">Transmembrane</keyword>
<feature type="transmembrane region" description="Helical" evidence="2">
    <location>
        <begin position="12"/>
        <end position="39"/>
    </location>
</feature>
<dbReference type="PANTHER" id="PTHR40465:SF1">
    <property type="entry name" value="DUF6534 DOMAIN-CONTAINING PROTEIN"/>
    <property type="match status" value="1"/>
</dbReference>
<dbReference type="Pfam" id="PF20152">
    <property type="entry name" value="DUF6534"/>
    <property type="match status" value="1"/>
</dbReference>
<evidence type="ECO:0000256" key="1">
    <source>
        <dbReference type="SAM" id="MobiDB-lite"/>
    </source>
</evidence>
<feature type="transmembrane region" description="Helical" evidence="2">
    <location>
        <begin position="51"/>
        <end position="72"/>
    </location>
</feature>
<dbReference type="InterPro" id="IPR045339">
    <property type="entry name" value="DUF6534"/>
</dbReference>
<evidence type="ECO:0000256" key="2">
    <source>
        <dbReference type="SAM" id="Phobius"/>
    </source>
</evidence>
<feature type="transmembrane region" description="Helical" evidence="2">
    <location>
        <begin position="122"/>
        <end position="146"/>
    </location>
</feature>
<evidence type="ECO:0000259" key="3">
    <source>
        <dbReference type="Pfam" id="PF20152"/>
    </source>
</evidence>
<protein>
    <recommendedName>
        <fullName evidence="3">DUF6534 domain-containing protein</fullName>
    </recommendedName>
</protein>